<name>A0ABU6HKS7_9RHOB</name>
<proteinExistence type="inferred from homology"/>
<dbReference type="SUPFAM" id="SSF54909">
    <property type="entry name" value="Dimeric alpha+beta barrel"/>
    <property type="match status" value="1"/>
</dbReference>
<sequence length="117" mass="12730">MNYTFLLYSDPTGFADMTEDDWAREKEVYGAYIGALQEAGVFVSTDWLQPAMTATTLSVQNGKTRIENGPFAETTETLGGYFVIDVPDLDAAIAWAEKCPAAQYGKVEIRATAMGGD</sequence>
<evidence type="ECO:0000259" key="2">
    <source>
        <dbReference type="Pfam" id="PF03795"/>
    </source>
</evidence>
<dbReference type="Gene3D" id="3.30.70.1060">
    <property type="entry name" value="Dimeric alpha+beta barrel"/>
    <property type="match status" value="1"/>
</dbReference>
<evidence type="ECO:0000256" key="1">
    <source>
        <dbReference type="ARBA" id="ARBA00007689"/>
    </source>
</evidence>
<dbReference type="InterPro" id="IPR011008">
    <property type="entry name" value="Dimeric_a/b-barrel"/>
</dbReference>
<dbReference type="PANTHER" id="PTHR35174:SF3">
    <property type="entry name" value="BLL7171 PROTEIN"/>
    <property type="match status" value="1"/>
</dbReference>
<dbReference type="RefSeq" id="WP_326299029.1">
    <property type="nucleotide sequence ID" value="NZ_JAYLLH010000032.1"/>
</dbReference>
<dbReference type="InterPro" id="IPR005545">
    <property type="entry name" value="YCII"/>
</dbReference>
<dbReference type="EMBL" id="JAYLLH010000032">
    <property type="protein sequence ID" value="MEC3862957.1"/>
    <property type="molecule type" value="Genomic_DNA"/>
</dbReference>
<dbReference type="Pfam" id="PF03795">
    <property type="entry name" value="YCII"/>
    <property type="match status" value="1"/>
</dbReference>
<dbReference type="PANTHER" id="PTHR35174">
    <property type="entry name" value="BLL7171 PROTEIN-RELATED"/>
    <property type="match status" value="1"/>
</dbReference>
<evidence type="ECO:0000313" key="3">
    <source>
        <dbReference type="EMBL" id="MEC3862957.1"/>
    </source>
</evidence>
<gene>
    <name evidence="3" type="ORF">VK792_16810</name>
</gene>
<evidence type="ECO:0000313" key="4">
    <source>
        <dbReference type="Proteomes" id="UP001348149"/>
    </source>
</evidence>
<accession>A0ABU6HKS7</accession>
<protein>
    <submittedName>
        <fullName evidence="3">YciI family protein</fullName>
    </submittedName>
</protein>
<dbReference type="Proteomes" id="UP001348149">
    <property type="component" value="Unassembled WGS sequence"/>
</dbReference>
<organism evidence="3 4">
    <name type="scientific">Mesobacterium hydrothermale</name>
    <dbReference type="NCBI Taxonomy" id="3111907"/>
    <lineage>
        <taxon>Bacteria</taxon>
        <taxon>Pseudomonadati</taxon>
        <taxon>Pseudomonadota</taxon>
        <taxon>Alphaproteobacteria</taxon>
        <taxon>Rhodobacterales</taxon>
        <taxon>Roseobacteraceae</taxon>
        <taxon>Mesobacterium</taxon>
    </lineage>
</organism>
<comment type="caution">
    <text evidence="3">The sequence shown here is derived from an EMBL/GenBank/DDBJ whole genome shotgun (WGS) entry which is preliminary data.</text>
</comment>
<keyword evidence="4" id="KW-1185">Reference proteome</keyword>
<reference evidence="3 4" key="1">
    <citation type="submission" date="2024-01" db="EMBL/GenBank/DDBJ databases">
        <title>Mesobacterium rodlantinim sp. nov., isolated from shallow sea hydrothermal systems off Kueishantao Island.</title>
        <authorList>
            <person name="Su Z."/>
            <person name="Tang K."/>
        </authorList>
    </citation>
    <scope>NUCLEOTIDE SEQUENCE [LARGE SCALE GENOMIC DNA]</scope>
    <source>
        <strain evidence="3 4">TK19101</strain>
    </source>
</reference>
<feature type="domain" description="YCII-related" evidence="2">
    <location>
        <begin position="1"/>
        <end position="110"/>
    </location>
</feature>
<comment type="similarity">
    <text evidence="1">Belongs to the YciI family.</text>
</comment>